<comment type="caution">
    <text evidence="2">The sequence shown here is derived from an EMBL/GenBank/DDBJ whole genome shotgun (WGS) entry which is preliminary data.</text>
</comment>
<protein>
    <submittedName>
        <fullName evidence="2">Uncharacterized protein</fullName>
    </submittedName>
</protein>
<feature type="compositionally biased region" description="Low complexity" evidence="1">
    <location>
        <begin position="408"/>
        <end position="432"/>
    </location>
</feature>
<feature type="compositionally biased region" description="Polar residues" evidence="1">
    <location>
        <begin position="1033"/>
        <end position="1059"/>
    </location>
</feature>
<feature type="compositionally biased region" description="Low complexity" evidence="1">
    <location>
        <begin position="25"/>
        <end position="65"/>
    </location>
</feature>
<feature type="compositionally biased region" description="Basic and acidic residues" evidence="1">
    <location>
        <begin position="780"/>
        <end position="790"/>
    </location>
</feature>
<feature type="compositionally biased region" description="Low complexity" evidence="1">
    <location>
        <begin position="1065"/>
        <end position="1084"/>
    </location>
</feature>
<feature type="region of interest" description="Disordered" evidence="1">
    <location>
        <begin position="612"/>
        <end position="647"/>
    </location>
</feature>
<feature type="region of interest" description="Disordered" evidence="1">
    <location>
        <begin position="484"/>
        <end position="563"/>
    </location>
</feature>
<feature type="region of interest" description="Disordered" evidence="1">
    <location>
        <begin position="25"/>
        <end position="69"/>
    </location>
</feature>
<feature type="compositionally biased region" description="Basic and acidic residues" evidence="1">
    <location>
        <begin position="266"/>
        <end position="287"/>
    </location>
</feature>
<feature type="compositionally biased region" description="Polar residues" evidence="1">
    <location>
        <begin position="880"/>
        <end position="907"/>
    </location>
</feature>
<feature type="compositionally biased region" description="Basic and acidic residues" evidence="1">
    <location>
        <begin position="349"/>
        <end position="372"/>
    </location>
</feature>
<feature type="region of interest" description="Disordered" evidence="1">
    <location>
        <begin position="1163"/>
        <end position="1183"/>
    </location>
</feature>
<dbReference type="AlphaFoldDB" id="A0A9Q3CGA3"/>
<evidence type="ECO:0000256" key="1">
    <source>
        <dbReference type="SAM" id="MobiDB-lite"/>
    </source>
</evidence>
<sequence length="1203" mass="131214">MSIASADAALLSAARAYASLKMTQHPSASSNSNSSNSFSANPLNSTATMSSTTITSTNETESPTPQDKQSFHYSRAQLLSLHQSPLCVKPVNLKPLKDWFGECDLNLINKSTSNHPGFIPGSGPQTPSFNSLSNQPSSNEMNTLPAASISQSNSNLPIFGRSQPPARNPFANFGKFGAEESNLSSFNIHFNGPANLINNPKPTRRLIDRDGPNHHLNRIDHLTLGENPRKRISDNINQVGKDRLTHPSKINQDHHSSIDLKSSNRRTIDRFLPDRDDDRSRDRDKSFRPTSNIRDGNLNVNGNSIDDHHLNWRRSNLNNSAHHHNNNNNHSQLFNNKRIISDHQPNQPRLERDNQDLKDKPHQVSSIRDKSNHSHQHSISSSQIRSNHHQNRNKEKEKDNLNPSFTNQLSPSTLPTQSSNPSSTLPSPSKLPKSFKDGNWDSGQGKWEISSNLNKNDLQGGTGLGSNETDAIQVWKAEMKALEAKKKQTSSVDSTALSTAHDKPSIESKSQDDSLDDHSSNVDHTNLIKTDSNNSIKSTDHQHQPNLNSSLQSNTSNDPPRKSFSLINVLTDQSIITCNDQKELTPNSNQLIEPDSTLLPKASRFAKFFDHHSKEDDSQTGSISKNSQYLNTDQQKDPNFNLLPRSASADPENMARVLSMLQMSSKQALEASSDSTLTSHSQIDSSVNKHLSTNPPSTHSSQDQLTNLLSQPKSSSNPFYHQNIQSSFAPTDFNRPTKTVDDPNSRRVENSNSTNSSSSTQFVGFRRPSSHSSPINQLRTLDDLSNHPDHYNSLSIGQSNSNGQTQATYLTSATNTSAQSSNGHSTNQQFGIYSTNQTSQLHSLLNSANSNHLQNLTHSDNQNLSLLTTQLQQQRLSPSHLINQPTSTSNMNSSQAQNALTSQSVPHQLSNNNRQNLSSIEQSNPLDHHRRFINHPGFQQQSQQPHPQIQSGISTINPILGGFSAGVPIVGPPPTLNGPHGLHLNQLSGPGGLIQLPPGTGPHSSLNNIFLGPQHQQPPAHHHPGILPPSAVNFASSSTGPNGLSNIRPGTSNFTNQPPQILPGLQPHGLSQSQQLQLQHLQQRQQNLSSGNFANPAISPVVGFPFLGAGPTNHGFNPGFGNVNFGMGPIVNNLNGAVGMIPPPPPPIAGLPNSGGVSVPQTGMTGANHHVSQQNSLASQNQQNHQMDLMSLLNAGNQRRIGM</sequence>
<gene>
    <name evidence="2" type="ORF">O181_021832</name>
</gene>
<feature type="compositionally biased region" description="Low complexity" evidence="1">
    <location>
        <begin position="546"/>
        <end position="557"/>
    </location>
</feature>
<feature type="compositionally biased region" description="Polar residues" evidence="1">
    <location>
        <begin position="770"/>
        <end position="779"/>
    </location>
</feature>
<feature type="region of interest" description="Disordered" evidence="1">
    <location>
        <begin position="344"/>
        <end position="465"/>
    </location>
</feature>
<feature type="compositionally biased region" description="Polar residues" evidence="1">
    <location>
        <begin position="619"/>
        <end position="633"/>
    </location>
</feature>
<feature type="compositionally biased region" description="Basic and acidic residues" evidence="1">
    <location>
        <begin position="243"/>
        <end position="258"/>
    </location>
</feature>
<feature type="compositionally biased region" description="Polar residues" evidence="1">
    <location>
        <begin position="792"/>
        <end position="803"/>
    </location>
</feature>
<feature type="compositionally biased region" description="Low complexity" evidence="1">
    <location>
        <begin position="1172"/>
        <end position="1183"/>
    </location>
</feature>
<feature type="compositionally biased region" description="Polar residues" evidence="1">
    <location>
        <begin position="290"/>
        <end position="302"/>
    </location>
</feature>
<feature type="compositionally biased region" description="Polar residues" evidence="1">
    <location>
        <begin position="449"/>
        <end position="465"/>
    </location>
</feature>
<dbReference type="OrthoDB" id="2504266at2759"/>
<accession>A0A9Q3CGA3</accession>
<feature type="compositionally biased region" description="Low complexity" evidence="1">
    <location>
        <begin position="750"/>
        <end position="760"/>
    </location>
</feature>
<reference evidence="2" key="1">
    <citation type="submission" date="2021-03" db="EMBL/GenBank/DDBJ databases">
        <title>Draft genome sequence of rust myrtle Austropuccinia psidii MF-1, a brazilian biotype.</title>
        <authorList>
            <person name="Quecine M.C."/>
            <person name="Pachon D.M.R."/>
            <person name="Bonatelli M.L."/>
            <person name="Correr F.H."/>
            <person name="Franceschini L.M."/>
            <person name="Leite T.F."/>
            <person name="Margarido G.R.A."/>
            <person name="Almeida C.A."/>
            <person name="Ferrarezi J.A."/>
            <person name="Labate C.A."/>
        </authorList>
    </citation>
    <scope>NUCLEOTIDE SEQUENCE</scope>
    <source>
        <strain evidence="2">MF-1</strain>
    </source>
</reference>
<dbReference type="Proteomes" id="UP000765509">
    <property type="component" value="Unassembled WGS sequence"/>
</dbReference>
<feature type="compositionally biased region" description="Polar residues" evidence="1">
    <location>
        <begin position="123"/>
        <end position="139"/>
    </location>
</feature>
<feature type="compositionally biased region" description="Polar residues" evidence="1">
    <location>
        <begin position="489"/>
        <end position="498"/>
    </location>
</feature>
<name>A0A9Q3CGA3_9BASI</name>
<dbReference type="EMBL" id="AVOT02006656">
    <property type="protein sequence ID" value="MBW0482117.1"/>
    <property type="molecule type" value="Genomic_DNA"/>
</dbReference>
<feature type="compositionally biased region" description="Basic and acidic residues" evidence="1">
    <location>
        <begin position="738"/>
        <end position="749"/>
    </location>
</feature>
<feature type="region of interest" description="Disordered" evidence="1">
    <location>
        <begin position="669"/>
        <end position="803"/>
    </location>
</feature>
<feature type="compositionally biased region" description="Polar residues" evidence="1">
    <location>
        <begin position="669"/>
        <end position="737"/>
    </location>
</feature>
<organism evidence="2 3">
    <name type="scientific">Austropuccinia psidii MF-1</name>
    <dbReference type="NCBI Taxonomy" id="1389203"/>
    <lineage>
        <taxon>Eukaryota</taxon>
        <taxon>Fungi</taxon>
        <taxon>Dikarya</taxon>
        <taxon>Basidiomycota</taxon>
        <taxon>Pucciniomycotina</taxon>
        <taxon>Pucciniomycetes</taxon>
        <taxon>Pucciniales</taxon>
        <taxon>Sphaerophragmiaceae</taxon>
        <taxon>Austropuccinia</taxon>
    </lineage>
</organism>
<feature type="region of interest" description="Disordered" evidence="1">
    <location>
        <begin position="243"/>
        <end position="302"/>
    </location>
</feature>
<feature type="region of interest" description="Disordered" evidence="1">
    <location>
        <begin position="875"/>
        <end position="911"/>
    </location>
</feature>
<evidence type="ECO:0000313" key="2">
    <source>
        <dbReference type="EMBL" id="MBW0482117.1"/>
    </source>
</evidence>
<feature type="compositionally biased region" description="Basic and acidic residues" evidence="1">
    <location>
        <begin position="500"/>
        <end position="521"/>
    </location>
</feature>
<keyword evidence="3" id="KW-1185">Reference proteome</keyword>
<proteinExistence type="predicted"/>
<feature type="region of interest" description="Disordered" evidence="1">
    <location>
        <begin position="1015"/>
        <end position="1084"/>
    </location>
</feature>
<feature type="compositionally biased region" description="Polar residues" evidence="1">
    <location>
        <begin position="522"/>
        <end position="537"/>
    </location>
</feature>
<feature type="region of interest" description="Disordered" evidence="1">
    <location>
        <begin position="119"/>
        <end position="139"/>
    </location>
</feature>
<evidence type="ECO:0000313" key="3">
    <source>
        <dbReference type="Proteomes" id="UP000765509"/>
    </source>
</evidence>